<feature type="region of interest" description="Disordered" evidence="1">
    <location>
        <begin position="121"/>
        <end position="142"/>
    </location>
</feature>
<name>A0A914V3J7_9BILA</name>
<feature type="compositionally biased region" description="Basic residues" evidence="1">
    <location>
        <begin position="71"/>
        <end position="88"/>
    </location>
</feature>
<dbReference type="Proteomes" id="UP000887566">
    <property type="component" value="Unplaced"/>
</dbReference>
<feature type="region of interest" description="Disordered" evidence="1">
    <location>
        <begin position="69"/>
        <end position="89"/>
    </location>
</feature>
<evidence type="ECO:0000313" key="2">
    <source>
        <dbReference type="Proteomes" id="UP000887566"/>
    </source>
</evidence>
<dbReference type="AlphaFoldDB" id="A0A914V3J7"/>
<accession>A0A914V3J7</accession>
<dbReference type="WBParaSite" id="PSAMB.scaffold1506size30614.g13544.t1">
    <property type="protein sequence ID" value="PSAMB.scaffold1506size30614.g13544.t1"/>
    <property type="gene ID" value="PSAMB.scaffold1506size30614.g13544"/>
</dbReference>
<organism evidence="2 3">
    <name type="scientific">Plectus sambesii</name>
    <dbReference type="NCBI Taxonomy" id="2011161"/>
    <lineage>
        <taxon>Eukaryota</taxon>
        <taxon>Metazoa</taxon>
        <taxon>Ecdysozoa</taxon>
        <taxon>Nematoda</taxon>
        <taxon>Chromadorea</taxon>
        <taxon>Plectida</taxon>
        <taxon>Plectina</taxon>
        <taxon>Plectoidea</taxon>
        <taxon>Plectidae</taxon>
        <taxon>Plectus</taxon>
    </lineage>
</organism>
<protein>
    <submittedName>
        <fullName evidence="3">Uncharacterized protein</fullName>
    </submittedName>
</protein>
<reference evidence="3" key="1">
    <citation type="submission" date="2022-11" db="UniProtKB">
        <authorList>
            <consortium name="WormBaseParasite"/>
        </authorList>
    </citation>
    <scope>IDENTIFICATION</scope>
</reference>
<proteinExistence type="predicted"/>
<sequence length="198" mass="22016">MCETGRRPSKTTGRFAEVARVLRLRADDRRLLAIARRFYDAAAEAFMAAATGRWPTKSNISGRFARLPTMRSRRRSGRSGLTGRRRAPARLISHSLSSHAEQRLRLSLDAADADGIDADDIDADDRDANDINATEPVGNESSSIDDAAAAELFRLGAIRRTSVAETKVNDRLAKRIEHHRSRWRHSASVHATCGRNQR</sequence>
<keyword evidence="2" id="KW-1185">Reference proteome</keyword>
<evidence type="ECO:0000256" key="1">
    <source>
        <dbReference type="SAM" id="MobiDB-lite"/>
    </source>
</evidence>
<evidence type="ECO:0000313" key="3">
    <source>
        <dbReference type="WBParaSite" id="PSAMB.scaffold1506size30614.g13544.t1"/>
    </source>
</evidence>